<evidence type="ECO:0000313" key="2">
    <source>
        <dbReference type="EMBL" id="KAK2754891.1"/>
    </source>
</evidence>
<reference evidence="2" key="1">
    <citation type="submission" date="2023-02" db="EMBL/GenBank/DDBJ databases">
        <title>Colletotrichum kahawae CIFC_Que2 genome sequencing and assembly.</title>
        <authorList>
            <person name="Baroncelli R."/>
        </authorList>
    </citation>
    <scope>NUCLEOTIDE SEQUENCE</scope>
    <source>
        <strain evidence="2">CIFC_Que2</strain>
    </source>
</reference>
<evidence type="ECO:0000313" key="3">
    <source>
        <dbReference type="Proteomes" id="UP001281614"/>
    </source>
</evidence>
<accession>A0AAD9Y9J9</accession>
<name>A0AAD9Y9J9_COLKA</name>
<keyword evidence="3" id="KW-1185">Reference proteome</keyword>
<organism evidence="2 3">
    <name type="scientific">Colletotrichum kahawae</name>
    <name type="common">Coffee berry disease fungus</name>
    <dbReference type="NCBI Taxonomy" id="34407"/>
    <lineage>
        <taxon>Eukaryota</taxon>
        <taxon>Fungi</taxon>
        <taxon>Dikarya</taxon>
        <taxon>Ascomycota</taxon>
        <taxon>Pezizomycotina</taxon>
        <taxon>Sordariomycetes</taxon>
        <taxon>Hypocreomycetidae</taxon>
        <taxon>Glomerellales</taxon>
        <taxon>Glomerellaceae</taxon>
        <taxon>Colletotrichum</taxon>
        <taxon>Colletotrichum gloeosporioides species complex</taxon>
    </lineage>
</organism>
<gene>
    <name evidence="2" type="ORF">CKAH01_05905</name>
</gene>
<protein>
    <submittedName>
        <fullName evidence="2">Uncharacterized protein</fullName>
    </submittedName>
</protein>
<dbReference type="AlphaFoldDB" id="A0AAD9Y9J9"/>
<comment type="caution">
    <text evidence="2">The sequence shown here is derived from an EMBL/GenBank/DDBJ whole genome shotgun (WGS) entry which is preliminary data.</text>
</comment>
<sequence length="90" mass="9973">MEVDVATHWLDSSSNLRWQRYLSRQRLVRASSALQRSVSDKGKPGGSKQSFLMAAAGPHGRLRSGRVLPDRTAGIWTQSYHDSCGETDLS</sequence>
<feature type="region of interest" description="Disordered" evidence="1">
    <location>
        <begin position="33"/>
        <end position="65"/>
    </location>
</feature>
<proteinExistence type="predicted"/>
<evidence type="ECO:0000256" key="1">
    <source>
        <dbReference type="SAM" id="MobiDB-lite"/>
    </source>
</evidence>
<dbReference type="EMBL" id="VYYT01000223">
    <property type="protein sequence ID" value="KAK2754891.1"/>
    <property type="molecule type" value="Genomic_DNA"/>
</dbReference>
<dbReference type="Proteomes" id="UP001281614">
    <property type="component" value="Unassembled WGS sequence"/>
</dbReference>